<dbReference type="AlphaFoldDB" id="H8KPI9"/>
<dbReference type="KEGG" id="scn:Solca_0768"/>
<dbReference type="HOGENOM" id="CLU_135085_0_0_10"/>
<evidence type="ECO:0000313" key="2">
    <source>
        <dbReference type="EMBL" id="AFD05887.1"/>
    </source>
</evidence>
<name>H8KPI9_SOLCM</name>
<organism evidence="2 3">
    <name type="scientific">Solitalea canadensis (strain ATCC 29591 / DSM 3403 / JCM 21819 / LMG 8368 / NBRC 15130 / NCIMB 12057 / USAM 9D)</name>
    <name type="common">Flexibacter canadensis</name>
    <dbReference type="NCBI Taxonomy" id="929556"/>
    <lineage>
        <taxon>Bacteria</taxon>
        <taxon>Pseudomonadati</taxon>
        <taxon>Bacteroidota</taxon>
        <taxon>Sphingobacteriia</taxon>
        <taxon>Sphingobacteriales</taxon>
        <taxon>Sphingobacteriaceae</taxon>
        <taxon>Solitalea</taxon>
    </lineage>
</organism>
<gene>
    <name evidence="2" type="ordered locus">Solca_0768</name>
</gene>
<evidence type="ECO:0000313" key="3">
    <source>
        <dbReference type="Proteomes" id="UP000007590"/>
    </source>
</evidence>
<keyword evidence="1" id="KW-1133">Transmembrane helix</keyword>
<sequence>MNVMSYLKYFLAWFPMVVLAIMNGALRDLVYTNYLGDLAARQISTLSLLLIFAIYIYFVIKKFPPLSLNQAMYIGILWCLMTLLFEFGFGLYGGNSWEKLLEDYNIFKGRLWVLVPIWLCLAPAIFYKVNRQSR</sequence>
<dbReference type="eggNOG" id="ENOG5032Z08">
    <property type="taxonomic scope" value="Bacteria"/>
</dbReference>
<evidence type="ECO:0000256" key="1">
    <source>
        <dbReference type="SAM" id="Phobius"/>
    </source>
</evidence>
<reference evidence="2" key="1">
    <citation type="submission" date="2012-02" db="EMBL/GenBank/DDBJ databases">
        <title>The complete genome of Solitalea canadensis DSM 3403.</title>
        <authorList>
            <consortium name="US DOE Joint Genome Institute (JGI-PGF)"/>
            <person name="Lucas S."/>
            <person name="Copeland A."/>
            <person name="Lapidus A."/>
            <person name="Glavina del Rio T."/>
            <person name="Dalin E."/>
            <person name="Tice H."/>
            <person name="Bruce D."/>
            <person name="Goodwin L."/>
            <person name="Pitluck S."/>
            <person name="Peters L."/>
            <person name="Ovchinnikova G."/>
            <person name="Lu M."/>
            <person name="Kyrpides N."/>
            <person name="Mavromatis K."/>
            <person name="Ivanova N."/>
            <person name="Brettin T."/>
            <person name="Detter J.C."/>
            <person name="Han C."/>
            <person name="Larimer F."/>
            <person name="Land M."/>
            <person name="Hauser L."/>
            <person name="Markowitz V."/>
            <person name="Cheng J.-F."/>
            <person name="Hugenholtz P."/>
            <person name="Woyke T."/>
            <person name="Wu D."/>
            <person name="Spring S."/>
            <person name="Schroeder M."/>
            <person name="Kopitz M."/>
            <person name="Brambilla E."/>
            <person name="Klenk H.-P."/>
            <person name="Eisen J.A."/>
        </authorList>
    </citation>
    <scope>NUCLEOTIDE SEQUENCE</scope>
    <source>
        <strain evidence="2">DSM 3403</strain>
    </source>
</reference>
<keyword evidence="3" id="KW-1185">Reference proteome</keyword>
<feature type="transmembrane region" description="Helical" evidence="1">
    <location>
        <begin position="72"/>
        <end position="91"/>
    </location>
</feature>
<keyword evidence="1" id="KW-0812">Transmembrane</keyword>
<dbReference type="Proteomes" id="UP000007590">
    <property type="component" value="Chromosome"/>
</dbReference>
<accession>H8KPI9</accession>
<keyword evidence="1" id="KW-0472">Membrane</keyword>
<dbReference type="EMBL" id="CP003349">
    <property type="protein sequence ID" value="AFD05887.1"/>
    <property type="molecule type" value="Genomic_DNA"/>
</dbReference>
<protein>
    <submittedName>
        <fullName evidence="2">Uncharacterized protein</fullName>
    </submittedName>
</protein>
<feature type="transmembrane region" description="Helical" evidence="1">
    <location>
        <begin position="7"/>
        <end position="26"/>
    </location>
</feature>
<feature type="transmembrane region" description="Helical" evidence="1">
    <location>
        <begin position="38"/>
        <end position="60"/>
    </location>
</feature>
<feature type="transmembrane region" description="Helical" evidence="1">
    <location>
        <begin position="111"/>
        <end position="129"/>
    </location>
</feature>
<proteinExistence type="predicted"/>